<evidence type="ECO:0000313" key="13">
    <source>
        <dbReference type="EMBL" id="CAH3128624.1"/>
    </source>
</evidence>
<feature type="domain" description="RING-type" evidence="11">
    <location>
        <begin position="524"/>
        <end position="584"/>
    </location>
</feature>
<name>A0AAU9WWM5_9CNID</name>
<dbReference type="CDD" id="cd20336">
    <property type="entry name" value="Rcat_RBR"/>
    <property type="match status" value="1"/>
</dbReference>
<dbReference type="InterPro" id="IPR018957">
    <property type="entry name" value="Znf_C3HC4_RING-type"/>
</dbReference>
<dbReference type="InterPro" id="IPR031127">
    <property type="entry name" value="E3_UB_ligase_RBR"/>
</dbReference>
<organism evidence="13 14">
    <name type="scientific">Pocillopora meandrina</name>
    <dbReference type="NCBI Taxonomy" id="46732"/>
    <lineage>
        <taxon>Eukaryota</taxon>
        <taxon>Metazoa</taxon>
        <taxon>Cnidaria</taxon>
        <taxon>Anthozoa</taxon>
        <taxon>Hexacorallia</taxon>
        <taxon>Scleractinia</taxon>
        <taxon>Astrocoeniina</taxon>
        <taxon>Pocilloporidae</taxon>
        <taxon>Pocillopora</taxon>
    </lineage>
</organism>
<evidence type="ECO:0000256" key="3">
    <source>
        <dbReference type="ARBA" id="ARBA00022679"/>
    </source>
</evidence>
<dbReference type="Pfam" id="PF00097">
    <property type="entry name" value="zf-C3HC4"/>
    <property type="match status" value="1"/>
</dbReference>
<keyword evidence="14" id="KW-1185">Reference proteome</keyword>
<dbReference type="Pfam" id="PF22191">
    <property type="entry name" value="IBR_1"/>
    <property type="match status" value="1"/>
</dbReference>
<dbReference type="Pfam" id="PF01485">
    <property type="entry name" value="IBR"/>
    <property type="match status" value="1"/>
</dbReference>
<dbReference type="Proteomes" id="UP001159428">
    <property type="component" value="Unassembled WGS sequence"/>
</dbReference>
<dbReference type="Gene3D" id="1.20.120.1750">
    <property type="match status" value="1"/>
</dbReference>
<dbReference type="EC" id="2.3.2.31" evidence="2"/>
<dbReference type="InterPro" id="IPR044066">
    <property type="entry name" value="TRIAD_supradom"/>
</dbReference>
<evidence type="ECO:0000256" key="6">
    <source>
        <dbReference type="ARBA" id="ARBA00022771"/>
    </source>
</evidence>
<accession>A0AAU9WWM5</accession>
<evidence type="ECO:0000256" key="10">
    <source>
        <dbReference type="SAM" id="MobiDB-lite"/>
    </source>
</evidence>
<evidence type="ECO:0000256" key="9">
    <source>
        <dbReference type="PROSITE-ProRule" id="PRU00175"/>
    </source>
</evidence>
<sequence>MVWKFGKFGVNNGRTVRSRSSRSKRSEGLLIHTTAFPEGSQDKTEVTTYSLGKQNRWLLPEVIKTTNSAEFEKDEVVLVEGFTNDGKDRPDCLSVYSSKDNKTRKSKGRLARAKDLLVDVEYASTRFEVSYPTPLRPWQIEKHKKRSGVRFETRKKNSRFDWSQEEDFEEVHEEDLSLHCIEEDLSEHCHSNSFTKSITMDFDSLLRTSPKRKSNLIEKIKTSQQIKNTIKSTRLFSPKKQCILYPVPNMDEWGHDANVDDWGHDANMDDQGWNYDWRAPVRGGMHRGRGRGRGRGGGRGRGNWRHGRRGGFRRFNQVDPNFTDMTPRSDLPGKCLEPSSTDVIHQYIALVLSSEQTNPAHLEEMWGEKYLEAESVPRAFALKVTPLTSQDINGEVFVLFRQGHWLTNWFASVTCSEEHIHKSVLTEFISEIRLKSVRKDVCGLTLEDIVNTARNCFCLNTNSKADTAEPRLPKLSFDVFADLLGWKSKAFTLAKARQEIKMSLGKEKFLSENPEPLFSTEMECGICFMELSCNGKLKVLKLSPLDTDVSSTTLSTCGHTFCNSCWRTHLKTQIDLGQINLRCPGYECSTTVDDVTLMLLAPSLYGRHMAKRVDTILEICPKWKWCPADQCKLVVKATIAKDSSKVCSSEHSGSVQPLPVACLCGNTWCFKCQEDAHWPATCEEAQVFRKKHEQYAKMVENSKKETLITSVGVKNCPFCNYPIQKGLGCNHMVCGLCGKEFCWYCLQIWSSHGDVCKGAVALREVVIPVNKKHLRSYEHHAVMCHLARSPVQIQQTYKKLDNLEKRQQFYESCSYRFDSKKPWPSSTKRRMRDLCDSDMSQDLPQVFGFKFQALLALEGLAMVLSFKRDSPNKRVALEFERLLFIVERLNDLLQDFEKGLKLETLERMKNLVACGKKCLCVLYRNTKSA</sequence>
<keyword evidence="5" id="KW-0677">Repeat</keyword>
<dbReference type="InterPro" id="IPR002867">
    <property type="entry name" value="IBR_dom"/>
</dbReference>
<protein>
    <recommendedName>
        <fullName evidence="2">RBR-type E3 ubiquitin transferase</fullName>
        <ecNumber evidence="2">2.3.2.31</ecNumber>
    </recommendedName>
</protein>
<feature type="region of interest" description="Disordered" evidence="10">
    <location>
        <begin position="284"/>
        <end position="310"/>
    </location>
</feature>
<evidence type="ECO:0000256" key="2">
    <source>
        <dbReference type="ARBA" id="ARBA00012251"/>
    </source>
</evidence>
<evidence type="ECO:0000259" key="11">
    <source>
        <dbReference type="PROSITE" id="PS50089"/>
    </source>
</evidence>
<keyword evidence="8" id="KW-0862">Zinc</keyword>
<dbReference type="GO" id="GO:0008270">
    <property type="term" value="F:zinc ion binding"/>
    <property type="evidence" value="ECO:0007669"/>
    <property type="project" value="UniProtKB-KW"/>
</dbReference>
<evidence type="ECO:0000259" key="12">
    <source>
        <dbReference type="PROSITE" id="PS51873"/>
    </source>
</evidence>
<dbReference type="GO" id="GO:0016567">
    <property type="term" value="P:protein ubiquitination"/>
    <property type="evidence" value="ECO:0007669"/>
    <property type="project" value="InterPro"/>
</dbReference>
<dbReference type="PROSITE" id="PS51873">
    <property type="entry name" value="TRIAD"/>
    <property type="match status" value="1"/>
</dbReference>
<dbReference type="Gene3D" id="3.30.40.10">
    <property type="entry name" value="Zinc/RING finger domain, C3HC4 (zinc finger)"/>
    <property type="match status" value="1"/>
</dbReference>
<dbReference type="SUPFAM" id="SSF57850">
    <property type="entry name" value="RING/U-box"/>
    <property type="match status" value="2"/>
</dbReference>
<dbReference type="InterPro" id="IPR001841">
    <property type="entry name" value="Znf_RING"/>
</dbReference>
<evidence type="ECO:0000313" key="14">
    <source>
        <dbReference type="Proteomes" id="UP001159428"/>
    </source>
</evidence>
<dbReference type="InterPro" id="IPR013083">
    <property type="entry name" value="Znf_RING/FYVE/PHD"/>
</dbReference>
<keyword evidence="6 9" id="KW-0863">Zinc-finger</keyword>
<reference evidence="13 14" key="1">
    <citation type="submission" date="2022-05" db="EMBL/GenBank/DDBJ databases">
        <authorList>
            <consortium name="Genoscope - CEA"/>
            <person name="William W."/>
        </authorList>
    </citation>
    <scope>NUCLEOTIDE SEQUENCE [LARGE SCALE GENOMIC DNA]</scope>
</reference>
<dbReference type="AlphaFoldDB" id="A0AAU9WWM5"/>
<proteinExistence type="predicted"/>
<comment type="catalytic activity">
    <reaction evidence="1">
        <text>[E2 ubiquitin-conjugating enzyme]-S-ubiquitinyl-L-cysteine + [acceptor protein]-L-lysine = [E2 ubiquitin-conjugating enzyme]-L-cysteine + [acceptor protein]-N(6)-ubiquitinyl-L-lysine.</text>
        <dbReference type="EC" id="2.3.2.31"/>
    </reaction>
</comment>
<dbReference type="PANTHER" id="PTHR11685">
    <property type="entry name" value="RBR FAMILY RING FINGER AND IBR DOMAIN-CONTAINING"/>
    <property type="match status" value="1"/>
</dbReference>
<dbReference type="SMART" id="SM00647">
    <property type="entry name" value="IBR"/>
    <property type="match status" value="2"/>
</dbReference>
<keyword evidence="7" id="KW-0833">Ubl conjugation pathway</keyword>
<keyword evidence="3" id="KW-0808">Transferase</keyword>
<feature type="domain" description="RING-type" evidence="12">
    <location>
        <begin position="520"/>
        <end position="764"/>
    </location>
</feature>
<evidence type="ECO:0000256" key="5">
    <source>
        <dbReference type="ARBA" id="ARBA00022737"/>
    </source>
</evidence>
<evidence type="ECO:0000256" key="8">
    <source>
        <dbReference type="ARBA" id="ARBA00022833"/>
    </source>
</evidence>
<dbReference type="EMBL" id="CALNXJ010000023">
    <property type="protein sequence ID" value="CAH3128624.1"/>
    <property type="molecule type" value="Genomic_DNA"/>
</dbReference>
<evidence type="ECO:0000256" key="7">
    <source>
        <dbReference type="ARBA" id="ARBA00022786"/>
    </source>
</evidence>
<gene>
    <name evidence="13" type="ORF">PMEA_00013036</name>
</gene>
<dbReference type="GO" id="GO:0061630">
    <property type="term" value="F:ubiquitin protein ligase activity"/>
    <property type="evidence" value="ECO:0007669"/>
    <property type="project" value="UniProtKB-EC"/>
</dbReference>
<comment type="caution">
    <text evidence="13">The sequence shown here is derived from an EMBL/GenBank/DDBJ whole genome shotgun (WGS) entry which is preliminary data.</text>
</comment>
<evidence type="ECO:0000256" key="4">
    <source>
        <dbReference type="ARBA" id="ARBA00022723"/>
    </source>
</evidence>
<evidence type="ECO:0000256" key="1">
    <source>
        <dbReference type="ARBA" id="ARBA00001798"/>
    </source>
</evidence>
<keyword evidence="4" id="KW-0479">Metal-binding</keyword>
<dbReference type="PROSITE" id="PS50089">
    <property type="entry name" value="ZF_RING_2"/>
    <property type="match status" value="1"/>
</dbReference>